<evidence type="ECO:0000256" key="1">
    <source>
        <dbReference type="ARBA" id="ARBA00022795"/>
    </source>
</evidence>
<dbReference type="AlphaFoldDB" id="A0AAW7ZHP5"/>
<dbReference type="RefSeq" id="WP_304544183.1">
    <property type="nucleotide sequence ID" value="NZ_JARPTC010000021.1"/>
</dbReference>
<reference evidence="2" key="2">
    <citation type="submission" date="2023-03" db="EMBL/GenBank/DDBJ databases">
        <authorList>
            <person name="Zhang Z."/>
        </authorList>
    </citation>
    <scope>NUCLEOTIDE SEQUENCE</scope>
    <source>
        <strain evidence="2">DSA</strain>
    </source>
</reference>
<evidence type="ECO:0000313" key="2">
    <source>
        <dbReference type="EMBL" id="MDO7788340.1"/>
    </source>
</evidence>
<dbReference type="Proteomes" id="UP001172911">
    <property type="component" value="Unassembled WGS sequence"/>
</dbReference>
<sequence length="160" mass="18194">MSLYEILKLQNEKVIELKEVAQEHNLAMQKNDIETILTVVKRQESLILLLAQQDKKREAVQEQLAKHLGGVEGNPTLSQLLEKSPESKAKSELIRMAEKSKENLKALNELNQLNNVLARRGLIFSQQLRNLIQPRDGNTYQGTGEIKTQDKVISVINRTI</sequence>
<dbReference type="SUPFAM" id="SSF140566">
    <property type="entry name" value="FlgN-like"/>
    <property type="match status" value="1"/>
</dbReference>
<dbReference type="InterPro" id="IPR036679">
    <property type="entry name" value="FlgN-like_sf"/>
</dbReference>
<keyword evidence="2" id="KW-0282">Flagellum</keyword>
<keyword evidence="3" id="KW-1185">Reference proteome</keyword>
<dbReference type="InterPro" id="IPR007809">
    <property type="entry name" value="FlgN-like"/>
</dbReference>
<reference evidence="2" key="1">
    <citation type="journal article" date="2023" name="J. Hazard. Mater.">
        <title>Anaerobic biodegradation of pyrene and benzo[a]pyrene by a new sulfate-reducing Desulforamulus aquiferis strain DSA.</title>
        <authorList>
            <person name="Zhang Z."/>
            <person name="Sun J."/>
            <person name="Gong X."/>
            <person name="Wang C."/>
            <person name="Wang H."/>
        </authorList>
    </citation>
    <scope>NUCLEOTIDE SEQUENCE</scope>
    <source>
        <strain evidence="2">DSA</strain>
    </source>
</reference>
<dbReference type="Gene3D" id="1.20.58.300">
    <property type="entry name" value="FlgN-like"/>
    <property type="match status" value="1"/>
</dbReference>
<proteinExistence type="predicted"/>
<keyword evidence="1" id="KW-1005">Bacterial flagellum biogenesis</keyword>
<name>A0AAW7ZHP5_9FIRM</name>
<dbReference type="EMBL" id="JARPTC010000021">
    <property type="protein sequence ID" value="MDO7788340.1"/>
    <property type="molecule type" value="Genomic_DNA"/>
</dbReference>
<dbReference type="GO" id="GO:0044780">
    <property type="term" value="P:bacterial-type flagellum assembly"/>
    <property type="evidence" value="ECO:0007669"/>
    <property type="project" value="InterPro"/>
</dbReference>
<organism evidence="2 3">
    <name type="scientific">Desulforamulus aquiferis</name>
    <dbReference type="NCBI Taxonomy" id="1397668"/>
    <lineage>
        <taxon>Bacteria</taxon>
        <taxon>Bacillati</taxon>
        <taxon>Bacillota</taxon>
        <taxon>Clostridia</taxon>
        <taxon>Eubacteriales</taxon>
        <taxon>Peptococcaceae</taxon>
        <taxon>Desulforamulus</taxon>
    </lineage>
</organism>
<protein>
    <submittedName>
        <fullName evidence="2">Flagellar protein FlgN</fullName>
    </submittedName>
</protein>
<accession>A0AAW7ZHP5</accession>
<gene>
    <name evidence="2" type="ORF">P6N53_14025</name>
</gene>
<keyword evidence="2" id="KW-0966">Cell projection</keyword>
<dbReference type="Pfam" id="PF05130">
    <property type="entry name" value="FlgN"/>
    <property type="match status" value="1"/>
</dbReference>
<comment type="caution">
    <text evidence="2">The sequence shown here is derived from an EMBL/GenBank/DDBJ whole genome shotgun (WGS) entry which is preliminary data.</text>
</comment>
<evidence type="ECO:0000313" key="3">
    <source>
        <dbReference type="Proteomes" id="UP001172911"/>
    </source>
</evidence>
<keyword evidence="2" id="KW-0969">Cilium</keyword>